<dbReference type="Proteomes" id="UP001184853">
    <property type="component" value="Unassembled WGS sequence"/>
</dbReference>
<dbReference type="RefSeq" id="WP_115982717.1">
    <property type="nucleotide sequence ID" value="NZ_JAVDQS010000005.1"/>
</dbReference>
<keyword evidence="2" id="KW-1185">Reference proteome</keyword>
<gene>
    <name evidence="1" type="ORF">J2781_002280</name>
</gene>
<dbReference type="InterPro" id="IPR008441">
    <property type="entry name" value="AfumC-like_glycosyl_Trfase"/>
</dbReference>
<sequence>MLPPVKYREILWGEGPENTEDIPKIIWSFWDYPKESPLVNACFRNLKKYLPGFEVHILNRENVKKFLPEAEIQIREDISFVNFTDLVRLNVLDVYGGFWLDASIMLTENFDWIFNLKSEYNADLIGFYSDLVTNDFEYPVLETWFLASSKNGKMIHDWHMEFRKCYYSPDPHNFYSEIKNNPALRQNITEDWLLDYLIAYQAAMTVMRRSKNYRILMISANDMAHFYNFNLKIKGKDLSRLFLQGTAPEHYPKLIKFEKNGRNIMDADIAYGKYRRKSFLFSISEEPNYYLNKLKRRKDYAFFIIRHQINLLFQKINTTKL</sequence>
<evidence type="ECO:0000313" key="2">
    <source>
        <dbReference type="Proteomes" id="UP001184853"/>
    </source>
</evidence>
<proteinExistence type="predicted"/>
<evidence type="ECO:0000313" key="1">
    <source>
        <dbReference type="EMBL" id="MDR6405351.1"/>
    </source>
</evidence>
<reference evidence="1 2" key="1">
    <citation type="submission" date="2023-07" db="EMBL/GenBank/DDBJ databases">
        <title>Sorghum-associated microbial communities from plants grown in Nebraska, USA.</title>
        <authorList>
            <person name="Schachtman D."/>
        </authorList>
    </citation>
    <scope>NUCLEOTIDE SEQUENCE [LARGE SCALE GENOMIC DNA]</scope>
    <source>
        <strain evidence="1 2">DS1709</strain>
    </source>
</reference>
<accession>A0ABU1LF48</accession>
<dbReference type="EMBL" id="JAVDQS010000005">
    <property type="protein sequence ID" value="MDR6405351.1"/>
    <property type="molecule type" value="Genomic_DNA"/>
</dbReference>
<dbReference type="InterPro" id="IPR029044">
    <property type="entry name" value="Nucleotide-diphossugar_trans"/>
</dbReference>
<name>A0ABU1LF48_9FLAO</name>
<evidence type="ECO:0008006" key="3">
    <source>
        <dbReference type="Google" id="ProtNLM"/>
    </source>
</evidence>
<dbReference type="Pfam" id="PF05704">
    <property type="entry name" value="Caps_synth"/>
    <property type="match status" value="1"/>
</dbReference>
<dbReference type="Gene3D" id="3.90.550.20">
    <property type="match status" value="1"/>
</dbReference>
<organism evidence="1 2">
    <name type="scientific">Chryseobacterium geocarposphaerae</name>
    <dbReference type="NCBI Taxonomy" id="1416776"/>
    <lineage>
        <taxon>Bacteria</taxon>
        <taxon>Pseudomonadati</taxon>
        <taxon>Bacteroidota</taxon>
        <taxon>Flavobacteriia</taxon>
        <taxon>Flavobacteriales</taxon>
        <taxon>Weeksellaceae</taxon>
        <taxon>Chryseobacterium group</taxon>
        <taxon>Chryseobacterium</taxon>
    </lineage>
</organism>
<comment type="caution">
    <text evidence="1">The sequence shown here is derived from an EMBL/GenBank/DDBJ whole genome shotgun (WGS) entry which is preliminary data.</text>
</comment>
<protein>
    <recommendedName>
        <fullName evidence="3">Capsular polysaccharide synthesis protein</fullName>
    </recommendedName>
</protein>
<dbReference type="SUPFAM" id="SSF53448">
    <property type="entry name" value="Nucleotide-diphospho-sugar transferases"/>
    <property type="match status" value="1"/>
</dbReference>